<organism evidence="2">
    <name type="scientific">marine sediment metagenome</name>
    <dbReference type="NCBI Taxonomy" id="412755"/>
    <lineage>
        <taxon>unclassified sequences</taxon>
        <taxon>metagenomes</taxon>
        <taxon>ecological metagenomes</taxon>
    </lineage>
</organism>
<dbReference type="AlphaFoldDB" id="X0WWK9"/>
<protein>
    <submittedName>
        <fullName evidence="2">Uncharacterized protein</fullName>
    </submittedName>
</protein>
<gene>
    <name evidence="2" type="ORF">S01H1_66998</name>
</gene>
<sequence>MNKLNWFSKLTYKQILIFSGILTIIIFLTLGYIDKPLVTEYAPNGIISFELAKNIDASISILSSWDLNAKINAALSLGVDFLFLIVYAIFFATACYLTAQKYINKNNWMYKTGLLFA</sequence>
<dbReference type="EMBL" id="BARS01044330">
    <property type="protein sequence ID" value="GAG35055.1"/>
    <property type="molecule type" value="Genomic_DNA"/>
</dbReference>
<keyword evidence="1" id="KW-0472">Membrane</keyword>
<accession>X0WWK9</accession>
<keyword evidence="1" id="KW-1133">Transmembrane helix</keyword>
<feature type="transmembrane region" description="Helical" evidence="1">
    <location>
        <begin position="12"/>
        <end position="33"/>
    </location>
</feature>
<evidence type="ECO:0000256" key="1">
    <source>
        <dbReference type="SAM" id="Phobius"/>
    </source>
</evidence>
<comment type="caution">
    <text evidence="2">The sequence shown here is derived from an EMBL/GenBank/DDBJ whole genome shotgun (WGS) entry which is preliminary data.</text>
</comment>
<evidence type="ECO:0000313" key="2">
    <source>
        <dbReference type="EMBL" id="GAG35055.1"/>
    </source>
</evidence>
<reference evidence="2" key="1">
    <citation type="journal article" date="2014" name="Front. Microbiol.">
        <title>High frequency of phylogenetically diverse reductive dehalogenase-homologous genes in deep subseafloor sedimentary metagenomes.</title>
        <authorList>
            <person name="Kawai M."/>
            <person name="Futagami T."/>
            <person name="Toyoda A."/>
            <person name="Takaki Y."/>
            <person name="Nishi S."/>
            <person name="Hori S."/>
            <person name="Arai W."/>
            <person name="Tsubouchi T."/>
            <person name="Morono Y."/>
            <person name="Uchiyama I."/>
            <person name="Ito T."/>
            <person name="Fujiyama A."/>
            <person name="Inagaki F."/>
            <person name="Takami H."/>
        </authorList>
    </citation>
    <scope>NUCLEOTIDE SEQUENCE</scope>
    <source>
        <strain evidence="2">Expedition CK06-06</strain>
    </source>
</reference>
<feature type="transmembrane region" description="Helical" evidence="1">
    <location>
        <begin position="73"/>
        <end position="99"/>
    </location>
</feature>
<name>X0WWK9_9ZZZZ</name>
<proteinExistence type="predicted"/>
<feature type="non-terminal residue" evidence="2">
    <location>
        <position position="117"/>
    </location>
</feature>
<keyword evidence="1" id="KW-0812">Transmembrane</keyword>